<protein>
    <submittedName>
        <fullName evidence="7">LysR family transcriptional regulator, transcriptional activator of nhaA</fullName>
    </submittedName>
</protein>
<name>A0A1G7XWT4_9RHOO</name>
<feature type="domain" description="HTH lysR-type" evidence="6">
    <location>
        <begin position="1"/>
        <end position="58"/>
    </location>
</feature>
<dbReference type="InterPro" id="IPR036388">
    <property type="entry name" value="WH-like_DNA-bd_sf"/>
</dbReference>
<reference evidence="7 8" key="1">
    <citation type="submission" date="2016-10" db="EMBL/GenBank/DDBJ databases">
        <authorList>
            <person name="de Groot N.N."/>
        </authorList>
    </citation>
    <scope>NUCLEOTIDE SEQUENCE [LARGE SCALE GENOMIC DNA]</scope>
    <source>
        <strain evidence="7 8">DSM 5885</strain>
    </source>
</reference>
<evidence type="ECO:0000256" key="4">
    <source>
        <dbReference type="ARBA" id="ARBA00023159"/>
    </source>
</evidence>
<proteinExistence type="inferred from homology"/>
<dbReference type="Proteomes" id="UP000198607">
    <property type="component" value="Unassembled WGS sequence"/>
</dbReference>
<dbReference type="STRING" id="83767.SAMN05660652_00823"/>
<dbReference type="InterPro" id="IPR005119">
    <property type="entry name" value="LysR_subst-bd"/>
</dbReference>
<comment type="similarity">
    <text evidence="1">Belongs to the LysR transcriptional regulatory family.</text>
</comment>
<dbReference type="AlphaFoldDB" id="A0A1G7XWT4"/>
<dbReference type="GO" id="GO:2000142">
    <property type="term" value="P:regulation of DNA-templated transcription initiation"/>
    <property type="evidence" value="ECO:0007669"/>
    <property type="project" value="TreeGrafter"/>
</dbReference>
<dbReference type="InterPro" id="IPR036390">
    <property type="entry name" value="WH_DNA-bd_sf"/>
</dbReference>
<keyword evidence="4" id="KW-0010">Activator</keyword>
<dbReference type="GO" id="GO:0003677">
    <property type="term" value="F:DNA binding"/>
    <property type="evidence" value="ECO:0007669"/>
    <property type="project" value="UniProtKB-KW"/>
</dbReference>
<dbReference type="SUPFAM" id="SSF53850">
    <property type="entry name" value="Periplasmic binding protein-like II"/>
    <property type="match status" value="1"/>
</dbReference>
<dbReference type="NCBIfam" id="NF008284">
    <property type="entry name" value="PRK11062.1"/>
    <property type="match status" value="1"/>
</dbReference>
<evidence type="ECO:0000313" key="8">
    <source>
        <dbReference type="Proteomes" id="UP000198607"/>
    </source>
</evidence>
<sequence>MNYKHLFYFWNVARHGGILRASEAIHISPQTLSGQIKLLEESLGTPLFRQRGRRLELTEAGDVAREYADEMFSLGAELEQVIRGYPRGRPVEFRVGVSDALPKSVAYRLLRPAISLDKEVRIVCREWRLDRLLNELGQHRLDLVISDAPTHAAVDAKPYAQRLGRSAVVFLAHPELAKRGSGDFPERLQDIPLLFPGEDSALRNAIDRWVKRRNLRLYTAGIFDDMALMAAFGREKIGAFPAPATLVDEFTADGPLVVLGQADGVYVDYYALSVERKTRHPCVAAITAAARDSLEPA</sequence>
<dbReference type="Pfam" id="PF03466">
    <property type="entry name" value="LysR_substrate"/>
    <property type="match status" value="1"/>
</dbReference>
<dbReference type="PROSITE" id="PS50931">
    <property type="entry name" value="HTH_LYSR"/>
    <property type="match status" value="1"/>
</dbReference>
<evidence type="ECO:0000313" key="7">
    <source>
        <dbReference type="EMBL" id="SDG88611.1"/>
    </source>
</evidence>
<dbReference type="Gene3D" id="3.40.190.290">
    <property type="match status" value="1"/>
</dbReference>
<evidence type="ECO:0000256" key="1">
    <source>
        <dbReference type="ARBA" id="ARBA00009437"/>
    </source>
</evidence>
<keyword evidence="8" id="KW-1185">Reference proteome</keyword>
<keyword evidence="3" id="KW-0238">DNA-binding</keyword>
<evidence type="ECO:0000256" key="3">
    <source>
        <dbReference type="ARBA" id="ARBA00023125"/>
    </source>
</evidence>
<keyword evidence="5" id="KW-0804">Transcription</keyword>
<dbReference type="PANTHER" id="PTHR30293">
    <property type="entry name" value="TRANSCRIPTIONAL REGULATORY PROTEIN NAC-RELATED"/>
    <property type="match status" value="1"/>
</dbReference>
<organism evidence="7 8">
    <name type="scientific">Propionivibrio dicarboxylicus</name>
    <dbReference type="NCBI Taxonomy" id="83767"/>
    <lineage>
        <taxon>Bacteria</taxon>
        <taxon>Pseudomonadati</taxon>
        <taxon>Pseudomonadota</taxon>
        <taxon>Betaproteobacteria</taxon>
        <taxon>Rhodocyclales</taxon>
        <taxon>Rhodocyclaceae</taxon>
        <taxon>Propionivibrio</taxon>
    </lineage>
</organism>
<dbReference type="InterPro" id="IPR000847">
    <property type="entry name" value="LysR_HTH_N"/>
</dbReference>
<gene>
    <name evidence="7" type="ORF">SAMN05660652_00823</name>
</gene>
<dbReference type="PANTHER" id="PTHR30293:SF2">
    <property type="entry name" value="TRANSCRIPTIONAL ACTIVATOR PROTEIN NHAR"/>
    <property type="match status" value="1"/>
</dbReference>
<dbReference type="RefSeq" id="WP_091934058.1">
    <property type="nucleotide sequence ID" value="NZ_FNCY01000002.1"/>
</dbReference>
<dbReference type="SUPFAM" id="SSF46785">
    <property type="entry name" value="Winged helix' DNA-binding domain"/>
    <property type="match status" value="1"/>
</dbReference>
<dbReference type="Gene3D" id="1.10.10.10">
    <property type="entry name" value="Winged helix-like DNA-binding domain superfamily/Winged helix DNA-binding domain"/>
    <property type="match status" value="1"/>
</dbReference>
<accession>A0A1G7XWT4</accession>
<dbReference type="GO" id="GO:0003700">
    <property type="term" value="F:DNA-binding transcription factor activity"/>
    <property type="evidence" value="ECO:0007669"/>
    <property type="project" value="InterPro"/>
</dbReference>
<evidence type="ECO:0000256" key="5">
    <source>
        <dbReference type="ARBA" id="ARBA00023163"/>
    </source>
</evidence>
<evidence type="ECO:0000259" key="6">
    <source>
        <dbReference type="PROSITE" id="PS50931"/>
    </source>
</evidence>
<keyword evidence="2" id="KW-0805">Transcription regulation</keyword>
<dbReference type="Pfam" id="PF00126">
    <property type="entry name" value="HTH_1"/>
    <property type="match status" value="1"/>
</dbReference>
<dbReference type="EMBL" id="FNCY01000002">
    <property type="protein sequence ID" value="SDG88611.1"/>
    <property type="molecule type" value="Genomic_DNA"/>
</dbReference>
<dbReference type="OrthoDB" id="464481at2"/>
<evidence type="ECO:0000256" key="2">
    <source>
        <dbReference type="ARBA" id="ARBA00023015"/>
    </source>
</evidence>